<proteinExistence type="predicted"/>
<name>A0A210RYY9_9BURK</name>
<evidence type="ECO:0000313" key="3">
    <source>
        <dbReference type="Proteomes" id="UP000196880"/>
    </source>
</evidence>
<reference evidence="2 3" key="1">
    <citation type="submission" date="2017-03" db="EMBL/GenBank/DDBJ databases">
        <title>New species Polynucleobacter sp. MWH-EgelM1-30-B4.</title>
        <authorList>
            <person name="Hahn M.W."/>
        </authorList>
    </citation>
    <scope>NUCLEOTIDE SEQUENCE [LARGE SCALE GENOMIC DNA]</scope>
    <source>
        <strain evidence="2 3">MWH-EgelM1-30-B4</strain>
    </source>
</reference>
<feature type="domain" description="Carrier" evidence="1">
    <location>
        <begin position="1"/>
        <end position="79"/>
    </location>
</feature>
<dbReference type="EMBL" id="NAIA01000002">
    <property type="protein sequence ID" value="OWF66218.1"/>
    <property type="molecule type" value="Genomic_DNA"/>
</dbReference>
<keyword evidence="3" id="KW-1185">Reference proteome</keyword>
<dbReference type="InterPro" id="IPR036736">
    <property type="entry name" value="ACP-like_sf"/>
</dbReference>
<dbReference type="InterPro" id="IPR009081">
    <property type="entry name" value="PP-bd_ACP"/>
</dbReference>
<evidence type="ECO:0000259" key="1">
    <source>
        <dbReference type="PROSITE" id="PS50075"/>
    </source>
</evidence>
<dbReference type="Pfam" id="PF00550">
    <property type="entry name" value="PP-binding"/>
    <property type="match status" value="1"/>
</dbReference>
<comment type="caution">
    <text evidence="2">The sequence shown here is derived from an EMBL/GenBank/DDBJ whole genome shotgun (WGS) entry which is preliminary data.</text>
</comment>
<dbReference type="SUPFAM" id="SSF47336">
    <property type="entry name" value="ACP-like"/>
    <property type="match status" value="1"/>
</dbReference>
<dbReference type="AlphaFoldDB" id="A0A210RYY9"/>
<dbReference type="OrthoDB" id="5326335at2"/>
<dbReference type="PROSITE" id="PS50075">
    <property type="entry name" value="CARRIER"/>
    <property type="match status" value="1"/>
</dbReference>
<dbReference type="Proteomes" id="UP000196880">
    <property type="component" value="Unassembled WGS sequence"/>
</dbReference>
<accession>A0A210RYY9</accession>
<evidence type="ECO:0000313" key="2">
    <source>
        <dbReference type="EMBL" id="OWF66218.1"/>
    </source>
</evidence>
<dbReference type="Gene3D" id="1.10.1200.10">
    <property type="entry name" value="ACP-like"/>
    <property type="match status" value="1"/>
</dbReference>
<organism evidence="2 3">
    <name type="scientific">Polynucleobacter hirudinilacicola</name>
    <dbReference type="NCBI Taxonomy" id="1743166"/>
    <lineage>
        <taxon>Bacteria</taxon>
        <taxon>Pseudomonadati</taxon>
        <taxon>Pseudomonadota</taxon>
        <taxon>Betaproteobacteria</taxon>
        <taxon>Burkholderiales</taxon>
        <taxon>Burkholderiaceae</taxon>
        <taxon>Polynucleobacter</taxon>
    </lineage>
</organism>
<sequence>MLNENKLKQVMAVVLKVDASSINEASSMDNIKTWDSLGHMNLILALEDEFKITIPDDDAGNISSYKLIKVVLGELLDGVA</sequence>
<dbReference type="RefSeq" id="WP_087909017.1">
    <property type="nucleotide sequence ID" value="NZ_NAIA01000002.1"/>
</dbReference>
<gene>
    <name evidence="2" type="ORF">B6A14_03200</name>
</gene>
<protein>
    <submittedName>
        <fullName evidence="2">Acyl carrier protein</fullName>
    </submittedName>
</protein>